<dbReference type="AlphaFoldDB" id="A0A2W4YJD1"/>
<comment type="caution">
    <text evidence="8">The sequence shown here is derived from an EMBL/GenBank/DDBJ whole genome shotgun (WGS) entry which is preliminary data.</text>
</comment>
<accession>A0A2W4YJD1</accession>
<dbReference type="SUPFAM" id="SSF51735">
    <property type="entry name" value="NAD(P)-binding Rossmann-fold domains"/>
    <property type="match status" value="1"/>
</dbReference>
<evidence type="ECO:0000313" key="9">
    <source>
        <dbReference type="Proteomes" id="UP000249555"/>
    </source>
</evidence>
<feature type="domain" description="RmlD-like substrate binding" evidence="7">
    <location>
        <begin position="7"/>
        <end position="204"/>
    </location>
</feature>
<dbReference type="PANTHER" id="PTHR10491:SF4">
    <property type="entry name" value="METHIONINE ADENOSYLTRANSFERASE 2 SUBUNIT BETA"/>
    <property type="match status" value="1"/>
</dbReference>
<dbReference type="EMBL" id="QFMX01000150">
    <property type="protein sequence ID" value="PZO69664.1"/>
    <property type="molecule type" value="Genomic_DNA"/>
</dbReference>
<dbReference type="NCBIfam" id="TIGR01214">
    <property type="entry name" value="rmlD"/>
    <property type="match status" value="1"/>
</dbReference>
<comment type="cofactor">
    <cofactor evidence="6">
        <name>Mg(2+)</name>
        <dbReference type="ChEBI" id="CHEBI:18420"/>
    </cofactor>
    <text evidence="6">Binds 1 Mg(2+) ion per monomer.</text>
</comment>
<comment type="function">
    <text evidence="6">Catalyzes the reduction of dTDP-6-deoxy-L-lyxo-4-hexulose to yield dTDP-L-rhamnose.</text>
</comment>
<evidence type="ECO:0000256" key="3">
    <source>
        <dbReference type="ARBA" id="ARBA00012929"/>
    </source>
</evidence>
<dbReference type="Pfam" id="PF04321">
    <property type="entry name" value="RmlD_sub_bind"/>
    <property type="match status" value="1"/>
</dbReference>
<feature type="non-terminal residue" evidence="8">
    <location>
        <position position="210"/>
    </location>
</feature>
<dbReference type="CDD" id="cd05254">
    <property type="entry name" value="dTDP_HR_like_SDR_e"/>
    <property type="match status" value="1"/>
</dbReference>
<comment type="catalytic activity">
    <reaction evidence="5 6">
        <text>dTDP-beta-L-rhamnose + NADP(+) = dTDP-4-dehydro-beta-L-rhamnose + NADPH + H(+)</text>
        <dbReference type="Rhea" id="RHEA:21796"/>
        <dbReference type="ChEBI" id="CHEBI:15378"/>
        <dbReference type="ChEBI" id="CHEBI:57510"/>
        <dbReference type="ChEBI" id="CHEBI:57783"/>
        <dbReference type="ChEBI" id="CHEBI:58349"/>
        <dbReference type="ChEBI" id="CHEBI:62830"/>
        <dbReference type="EC" id="1.1.1.133"/>
    </reaction>
</comment>
<keyword evidence="6" id="KW-0560">Oxidoreductase</keyword>
<dbReference type="GO" id="GO:0008831">
    <property type="term" value="F:dTDP-4-dehydrorhamnose reductase activity"/>
    <property type="evidence" value="ECO:0007669"/>
    <property type="project" value="UniProtKB-EC"/>
</dbReference>
<dbReference type="PANTHER" id="PTHR10491">
    <property type="entry name" value="DTDP-4-DEHYDRORHAMNOSE REDUCTASE"/>
    <property type="match status" value="1"/>
</dbReference>
<evidence type="ECO:0000256" key="6">
    <source>
        <dbReference type="RuleBase" id="RU364082"/>
    </source>
</evidence>
<evidence type="ECO:0000259" key="7">
    <source>
        <dbReference type="Pfam" id="PF04321"/>
    </source>
</evidence>
<dbReference type="InterPro" id="IPR036291">
    <property type="entry name" value="NAD(P)-bd_dom_sf"/>
</dbReference>
<dbReference type="Gene3D" id="3.40.50.720">
    <property type="entry name" value="NAD(P)-binding Rossmann-like Domain"/>
    <property type="match status" value="1"/>
</dbReference>
<gene>
    <name evidence="8" type="primary">rfbD</name>
    <name evidence="8" type="ORF">DI640_15265</name>
</gene>
<evidence type="ECO:0000313" key="8">
    <source>
        <dbReference type="EMBL" id="PZO69664.1"/>
    </source>
</evidence>
<dbReference type="EC" id="1.1.1.133" evidence="3 6"/>
<name>A0A2W4YJD1_9SPHN</name>
<comment type="similarity">
    <text evidence="2 6">Belongs to the dTDP-4-dehydrorhamnose reductase family.</text>
</comment>
<protein>
    <recommendedName>
        <fullName evidence="4 6">dTDP-4-dehydrorhamnose reductase</fullName>
        <ecNumber evidence="3 6">1.1.1.133</ecNumber>
    </recommendedName>
</protein>
<dbReference type="UniPathway" id="UPA00124"/>
<sequence>MAEPLDILITGGQGQIGLALRRLAWPDGVVLHAPDRSVLDLSDSASIGAAFAGVPYAAVINAAAYTAVDKAESDRDAAFTVNAAAPGLLARAAADAGAAMVQVSTDYVFDGAKCEPYAEGDLTNPLGVYGASKLAGEQAVLAVHPRAIVLRTAWVIGPDRENFLKTMLRLAAERPVLRVVEDQIGCPTSAADVAETLKTITLTQIAGPGR</sequence>
<evidence type="ECO:0000256" key="4">
    <source>
        <dbReference type="ARBA" id="ARBA00017099"/>
    </source>
</evidence>
<evidence type="ECO:0000256" key="1">
    <source>
        <dbReference type="ARBA" id="ARBA00004781"/>
    </source>
</evidence>
<organism evidence="8 9">
    <name type="scientific">Sphingomonas taxi</name>
    <dbReference type="NCBI Taxonomy" id="1549858"/>
    <lineage>
        <taxon>Bacteria</taxon>
        <taxon>Pseudomonadati</taxon>
        <taxon>Pseudomonadota</taxon>
        <taxon>Alphaproteobacteria</taxon>
        <taxon>Sphingomonadales</taxon>
        <taxon>Sphingomonadaceae</taxon>
        <taxon>Sphingomonas</taxon>
    </lineage>
</organism>
<dbReference type="GO" id="GO:0019305">
    <property type="term" value="P:dTDP-rhamnose biosynthetic process"/>
    <property type="evidence" value="ECO:0007669"/>
    <property type="project" value="UniProtKB-UniPathway"/>
</dbReference>
<reference evidence="8 9" key="1">
    <citation type="submission" date="2017-08" db="EMBL/GenBank/DDBJ databases">
        <title>Infants hospitalized years apart are colonized by the same room-sourced microbial strains.</title>
        <authorList>
            <person name="Brooks B."/>
            <person name="Olm M.R."/>
            <person name="Firek B.A."/>
            <person name="Baker R."/>
            <person name="Thomas B.C."/>
            <person name="Morowitz M.J."/>
            <person name="Banfield J.F."/>
        </authorList>
    </citation>
    <scope>NUCLEOTIDE SEQUENCE [LARGE SCALE GENOMIC DNA]</scope>
    <source>
        <strain evidence="8">S2_018_000_R3_119</strain>
    </source>
</reference>
<dbReference type="InterPro" id="IPR005913">
    <property type="entry name" value="dTDP_dehydrorham_reduct"/>
</dbReference>
<dbReference type="InterPro" id="IPR029903">
    <property type="entry name" value="RmlD-like-bd"/>
</dbReference>
<dbReference type="Proteomes" id="UP000249555">
    <property type="component" value="Unassembled WGS sequence"/>
</dbReference>
<proteinExistence type="inferred from homology"/>
<comment type="pathway">
    <text evidence="1 6">Carbohydrate biosynthesis; dTDP-L-rhamnose biosynthesis.</text>
</comment>
<evidence type="ECO:0000256" key="5">
    <source>
        <dbReference type="ARBA" id="ARBA00048200"/>
    </source>
</evidence>
<evidence type="ECO:0000256" key="2">
    <source>
        <dbReference type="ARBA" id="ARBA00010944"/>
    </source>
</evidence>
<keyword evidence="6" id="KW-0521">NADP</keyword>